<keyword evidence="1" id="KW-1133">Transmembrane helix</keyword>
<name>A0A918FNT0_9ACTN</name>
<evidence type="ECO:0000313" key="3">
    <source>
        <dbReference type="Proteomes" id="UP000658320"/>
    </source>
</evidence>
<accession>A0A918FNT0</accession>
<dbReference type="EMBL" id="BMSX01000041">
    <property type="protein sequence ID" value="GGR61016.1"/>
    <property type="molecule type" value="Genomic_DNA"/>
</dbReference>
<proteinExistence type="predicted"/>
<feature type="transmembrane region" description="Helical" evidence="1">
    <location>
        <begin position="12"/>
        <end position="31"/>
    </location>
</feature>
<evidence type="ECO:0000256" key="1">
    <source>
        <dbReference type="SAM" id="Phobius"/>
    </source>
</evidence>
<comment type="caution">
    <text evidence="2">The sequence shown here is derived from an EMBL/GenBank/DDBJ whole genome shotgun (WGS) entry which is preliminary data.</text>
</comment>
<sequence>MYDTHSPAEWAAMGSLSVSLFAAVSAPYFLLVEAEVWAWPSPLVRGADRVRPAVGRAVDWLLVEVANARFDAREFAADARSFARLSLREAAVSVAALLALLTITPEHR</sequence>
<keyword evidence="1" id="KW-0812">Transmembrane</keyword>
<dbReference type="Proteomes" id="UP000658320">
    <property type="component" value="Unassembled WGS sequence"/>
</dbReference>
<organism evidence="2 3">
    <name type="scientific">Streptomyces aurantiogriseus</name>
    <dbReference type="NCBI Taxonomy" id="66870"/>
    <lineage>
        <taxon>Bacteria</taxon>
        <taxon>Bacillati</taxon>
        <taxon>Actinomycetota</taxon>
        <taxon>Actinomycetes</taxon>
        <taxon>Kitasatosporales</taxon>
        <taxon>Streptomycetaceae</taxon>
        <taxon>Streptomyces</taxon>
    </lineage>
</organism>
<keyword evidence="3" id="KW-1185">Reference proteome</keyword>
<reference evidence="2" key="2">
    <citation type="submission" date="2020-09" db="EMBL/GenBank/DDBJ databases">
        <authorList>
            <person name="Sun Q."/>
            <person name="Ohkuma M."/>
        </authorList>
    </citation>
    <scope>NUCLEOTIDE SEQUENCE</scope>
    <source>
        <strain evidence="2">JCM 4346</strain>
    </source>
</reference>
<protein>
    <submittedName>
        <fullName evidence="2">Uncharacterized protein</fullName>
    </submittedName>
</protein>
<dbReference type="AlphaFoldDB" id="A0A918FNT0"/>
<evidence type="ECO:0000313" key="2">
    <source>
        <dbReference type="EMBL" id="GGR61016.1"/>
    </source>
</evidence>
<dbReference type="RefSeq" id="WP_189944021.1">
    <property type="nucleotide sequence ID" value="NZ_BMSX01000041.1"/>
</dbReference>
<reference evidence="2" key="1">
    <citation type="journal article" date="2014" name="Int. J. Syst. Evol. Microbiol.">
        <title>Complete genome sequence of Corynebacterium casei LMG S-19264T (=DSM 44701T), isolated from a smear-ripened cheese.</title>
        <authorList>
            <consortium name="US DOE Joint Genome Institute (JGI-PGF)"/>
            <person name="Walter F."/>
            <person name="Albersmeier A."/>
            <person name="Kalinowski J."/>
            <person name="Ruckert C."/>
        </authorList>
    </citation>
    <scope>NUCLEOTIDE SEQUENCE</scope>
    <source>
        <strain evidence="2">JCM 4346</strain>
    </source>
</reference>
<gene>
    <name evidence="2" type="ORF">GCM10010251_92130</name>
</gene>
<keyword evidence="1" id="KW-0472">Membrane</keyword>